<dbReference type="Pfam" id="PF00015">
    <property type="entry name" value="MCPsignal"/>
    <property type="match status" value="1"/>
</dbReference>
<dbReference type="GO" id="GO:0004888">
    <property type="term" value="F:transmembrane signaling receptor activity"/>
    <property type="evidence" value="ECO:0007669"/>
    <property type="project" value="InterPro"/>
</dbReference>
<dbReference type="EMBL" id="QUWV01000011">
    <property type="protein sequence ID" value="RFD21368.1"/>
    <property type="molecule type" value="Genomic_DNA"/>
</dbReference>
<dbReference type="PRINTS" id="PR00260">
    <property type="entry name" value="CHEMTRNSDUCR"/>
</dbReference>
<evidence type="ECO:0000259" key="6">
    <source>
        <dbReference type="PROSITE" id="PS50885"/>
    </source>
</evidence>
<dbReference type="CDD" id="cd06225">
    <property type="entry name" value="HAMP"/>
    <property type="match status" value="1"/>
</dbReference>
<feature type="transmembrane region" description="Helical" evidence="4">
    <location>
        <begin position="191"/>
        <end position="212"/>
    </location>
</feature>
<comment type="caution">
    <text evidence="7">The sequence shown here is derived from an EMBL/GenBank/DDBJ whole genome shotgun (WGS) entry which is preliminary data.</text>
</comment>
<name>A0A371Z4F6_9PROT</name>
<reference evidence="7 8" key="1">
    <citation type="submission" date="2018-08" db="EMBL/GenBank/DDBJ databases">
        <title>Komagataeibacter sp. AV 382.</title>
        <authorList>
            <person name="Skraban J."/>
            <person name="Trcek J."/>
        </authorList>
    </citation>
    <scope>NUCLEOTIDE SEQUENCE [LARGE SCALE GENOMIC DNA]</scope>
    <source>
        <strain evidence="7 8">AV 382</strain>
    </source>
</reference>
<dbReference type="InterPro" id="IPR024478">
    <property type="entry name" value="HlyB_4HB_MCP"/>
</dbReference>
<evidence type="ECO:0000313" key="8">
    <source>
        <dbReference type="Proteomes" id="UP000262371"/>
    </source>
</evidence>
<dbReference type="PROSITE" id="PS50885">
    <property type="entry name" value="HAMP"/>
    <property type="match status" value="2"/>
</dbReference>
<dbReference type="Gene3D" id="6.10.340.10">
    <property type="match status" value="1"/>
</dbReference>
<dbReference type="GO" id="GO:0006935">
    <property type="term" value="P:chemotaxis"/>
    <property type="evidence" value="ECO:0007669"/>
    <property type="project" value="UniProtKB-KW"/>
</dbReference>
<dbReference type="SMART" id="SM00304">
    <property type="entry name" value="HAMP"/>
    <property type="match status" value="2"/>
</dbReference>
<comment type="similarity">
    <text evidence="2">Belongs to the methyl-accepting chemotaxis (MCP) protein family.</text>
</comment>
<keyword evidence="4" id="KW-0472">Membrane</keyword>
<keyword evidence="4" id="KW-1133">Transmembrane helix</keyword>
<protein>
    <submittedName>
        <fullName evidence="7">Methyl-accepting chemotaxis protein</fullName>
    </submittedName>
</protein>
<evidence type="ECO:0000256" key="2">
    <source>
        <dbReference type="ARBA" id="ARBA00029447"/>
    </source>
</evidence>
<dbReference type="InterPro" id="IPR004090">
    <property type="entry name" value="Chemotax_Me-accpt_rcpt"/>
</dbReference>
<dbReference type="Pfam" id="PF12729">
    <property type="entry name" value="4HB_MCP_1"/>
    <property type="match status" value="1"/>
</dbReference>
<dbReference type="PANTHER" id="PTHR43531">
    <property type="entry name" value="PROTEIN ICFG"/>
    <property type="match status" value="1"/>
</dbReference>
<dbReference type="SMART" id="SM00283">
    <property type="entry name" value="MA"/>
    <property type="match status" value="1"/>
</dbReference>
<accession>A0A371Z4F6</accession>
<dbReference type="OrthoDB" id="8432247at2"/>
<feature type="domain" description="HAMP" evidence="6">
    <location>
        <begin position="210"/>
        <end position="263"/>
    </location>
</feature>
<keyword evidence="8" id="KW-1185">Reference proteome</keyword>
<organism evidence="7 8">
    <name type="scientific">Komagataeibacter melaceti</name>
    <dbReference type="NCBI Taxonomy" id="2766577"/>
    <lineage>
        <taxon>Bacteria</taxon>
        <taxon>Pseudomonadati</taxon>
        <taxon>Pseudomonadota</taxon>
        <taxon>Alphaproteobacteria</taxon>
        <taxon>Acetobacterales</taxon>
        <taxon>Acetobacteraceae</taxon>
        <taxon>Komagataeibacter</taxon>
    </lineage>
</organism>
<dbReference type="SUPFAM" id="SSF58104">
    <property type="entry name" value="Methyl-accepting chemotaxis protein (MCP) signaling domain"/>
    <property type="match status" value="1"/>
</dbReference>
<dbReference type="Gene3D" id="1.10.287.950">
    <property type="entry name" value="Methyl-accepting chemotaxis protein"/>
    <property type="match status" value="1"/>
</dbReference>
<dbReference type="CDD" id="cd11386">
    <property type="entry name" value="MCP_signal"/>
    <property type="match status" value="1"/>
</dbReference>
<evidence type="ECO:0000256" key="4">
    <source>
        <dbReference type="SAM" id="Phobius"/>
    </source>
</evidence>
<dbReference type="Pfam" id="PF00672">
    <property type="entry name" value="HAMP"/>
    <property type="match status" value="1"/>
</dbReference>
<dbReference type="PROSITE" id="PS50111">
    <property type="entry name" value="CHEMOTAXIS_TRANSDUC_2"/>
    <property type="match status" value="1"/>
</dbReference>
<dbReference type="PANTHER" id="PTHR43531:SF11">
    <property type="entry name" value="METHYL-ACCEPTING CHEMOTAXIS PROTEIN 3"/>
    <property type="match status" value="1"/>
</dbReference>
<keyword evidence="1" id="KW-0145">Chemotaxis</keyword>
<dbReference type="PROSITE" id="PS51257">
    <property type="entry name" value="PROKAR_LIPOPROTEIN"/>
    <property type="match status" value="1"/>
</dbReference>
<evidence type="ECO:0000256" key="1">
    <source>
        <dbReference type="ARBA" id="ARBA00022500"/>
    </source>
</evidence>
<dbReference type="Proteomes" id="UP000262371">
    <property type="component" value="Unassembled WGS sequence"/>
</dbReference>
<proteinExistence type="inferred from homology"/>
<evidence type="ECO:0000259" key="5">
    <source>
        <dbReference type="PROSITE" id="PS50111"/>
    </source>
</evidence>
<sequence length="641" mass="68326">MRSFSIKFSMGLVQICIVAACITAGVCSIRGLASVNNHIDQISHKSLASIQAISTIGEQLRAFRSTESDQFAATTPEAVTALEAMIEPIAQSETSAIESYAPLVGSHQEEALFHNLRSEWQKYRASHAEIFANPAQPTSSTVGTAASARLLEQQQAMSATLSSLTTINTVRAGSYARAAEKTYGITLQRVYGAYLVLFVVLVASVLVVYCNILRPLKRINAAIKQLAGGDTTLAFPYGSRGDEIGDISRSLEVFRTATIRAETLQKEADHQREQAEISQRAIQDRAKADARAHLKQATGGMADALRRMVGGDLSFQIETPFSPEFEPLRRDFNEALMQLAGTFSAMSASVHTVDEGIQEMATGAEHLARRTAQESASLEQTAAAVAGIAKSVALSAQRSDAARQIGITARKTASDSARITDETANAMQRIEEGAGRIVSILEMIDSIAFHTTILALNASVEAARAGEVGRGFAVVAGEVRSLAEKSTQAARDIRTLVLGTASDIQEGASRVRDSSDALRVIVKFISDMGENLDAIALASHEQSISLDEINTAIASLDGATQQNAAAAEQFSATSRSIVGESHKLNALVGQFLLPDPDLVAYEGALITHATESHPPDPQWMADIKAGAWSSRAGNEPGVMRA</sequence>
<evidence type="ECO:0000313" key="7">
    <source>
        <dbReference type="EMBL" id="RFD21368.1"/>
    </source>
</evidence>
<feature type="domain" description="HAMP" evidence="6">
    <location>
        <begin position="292"/>
        <end position="344"/>
    </location>
</feature>
<dbReference type="GO" id="GO:0007165">
    <property type="term" value="P:signal transduction"/>
    <property type="evidence" value="ECO:0007669"/>
    <property type="project" value="UniProtKB-KW"/>
</dbReference>
<gene>
    <name evidence="7" type="ORF">DY926_01225</name>
</gene>
<dbReference type="InterPro" id="IPR051310">
    <property type="entry name" value="MCP_chemotaxis"/>
</dbReference>
<dbReference type="InterPro" id="IPR004089">
    <property type="entry name" value="MCPsignal_dom"/>
</dbReference>
<keyword evidence="4" id="KW-0812">Transmembrane</keyword>
<dbReference type="SUPFAM" id="SSF158472">
    <property type="entry name" value="HAMP domain-like"/>
    <property type="match status" value="1"/>
</dbReference>
<dbReference type="AlphaFoldDB" id="A0A371Z4F6"/>
<dbReference type="GO" id="GO:0005886">
    <property type="term" value="C:plasma membrane"/>
    <property type="evidence" value="ECO:0007669"/>
    <property type="project" value="TreeGrafter"/>
</dbReference>
<keyword evidence="3" id="KW-0807">Transducer</keyword>
<feature type="domain" description="Methyl-accepting transducer" evidence="5">
    <location>
        <begin position="349"/>
        <end position="578"/>
    </location>
</feature>
<dbReference type="InterPro" id="IPR003660">
    <property type="entry name" value="HAMP_dom"/>
</dbReference>
<evidence type="ECO:0000256" key="3">
    <source>
        <dbReference type="PROSITE-ProRule" id="PRU00284"/>
    </source>
</evidence>